<feature type="compositionally biased region" description="Polar residues" evidence="1">
    <location>
        <begin position="1"/>
        <end position="10"/>
    </location>
</feature>
<dbReference type="PANTHER" id="PTHR42336:SF2">
    <property type="entry name" value="THIOREDOXIN DOMAIN-CONTAINING PROTEIN"/>
    <property type="match status" value="1"/>
</dbReference>
<sequence>MSQETSNANAPATGGGGGGGFWQGFETWKSPPAKDVAPIPKVGARAPSSLKLILPNGRPTLVVFLRHCGCPFAEKTFRSLVAMSNKYKDVRCVAISHSSAAATDEWLPKVGGSWTVNVIVDEARDLYAQWGLGISSTWHVANPMTLWSAVRLAKDEDIWNSNTASGSRWQMGGAFAVDRDGTVRWEHVARTADDIPHLEAAIESLGVEPSPKH</sequence>
<name>A0A9P8W486_9HYPO</name>
<dbReference type="Proteomes" id="UP000777438">
    <property type="component" value="Unassembled WGS sequence"/>
</dbReference>
<dbReference type="InterPro" id="IPR036249">
    <property type="entry name" value="Thioredoxin-like_sf"/>
</dbReference>
<dbReference type="Gene3D" id="3.40.30.10">
    <property type="entry name" value="Glutaredoxin"/>
    <property type="match status" value="1"/>
</dbReference>
<proteinExistence type="predicted"/>
<evidence type="ECO:0008006" key="4">
    <source>
        <dbReference type="Google" id="ProtNLM"/>
    </source>
</evidence>
<feature type="region of interest" description="Disordered" evidence="1">
    <location>
        <begin position="1"/>
        <end position="24"/>
    </location>
</feature>
<dbReference type="InterPro" id="IPR032801">
    <property type="entry name" value="PXL2A/B/C"/>
</dbReference>
<dbReference type="EMBL" id="JAGPYM010000009">
    <property type="protein sequence ID" value="KAH6890310.1"/>
    <property type="molecule type" value="Genomic_DNA"/>
</dbReference>
<evidence type="ECO:0000313" key="2">
    <source>
        <dbReference type="EMBL" id="KAH6890310.1"/>
    </source>
</evidence>
<reference evidence="2 3" key="1">
    <citation type="journal article" date="2021" name="Nat. Commun.">
        <title>Genetic determinants of endophytism in the Arabidopsis root mycobiome.</title>
        <authorList>
            <person name="Mesny F."/>
            <person name="Miyauchi S."/>
            <person name="Thiergart T."/>
            <person name="Pickel B."/>
            <person name="Atanasova L."/>
            <person name="Karlsson M."/>
            <person name="Huettel B."/>
            <person name="Barry K.W."/>
            <person name="Haridas S."/>
            <person name="Chen C."/>
            <person name="Bauer D."/>
            <person name="Andreopoulos W."/>
            <person name="Pangilinan J."/>
            <person name="LaButti K."/>
            <person name="Riley R."/>
            <person name="Lipzen A."/>
            <person name="Clum A."/>
            <person name="Drula E."/>
            <person name="Henrissat B."/>
            <person name="Kohler A."/>
            <person name="Grigoriev I.V."/>
            <person name="Martin F.M."/>
            <person name="Hacquard S."/>
        </authorList>
    </citation>
    <scope>NUCLEOTIDE SEQUENCE [LARGE SCALE GENOMIC DNA]</scope>
    <source>
        <strain evidence="2 3">MPI-CAGE-CH-0241</strain>
    </source>
</reference>
<evidence type="ECO:0000313" key="3">
    <source>
        <dbReference type="Proteomes" id="UP000777438"/>
    </source>
</evidence>
<dbReference type="AlphaFoldDB" id="A0A9P8W486"/>
<dbReference type="OrthoDB" id="40334at2759"/>
<gene>
    <name evidence="2" type="ORF">B0T10DRAFT_485523</name>
</gene>
<protein>
    <recommendedName>
        <fullName evidence="4">Thioredoxin domain-containing protein</fullName>
    </recommendedName>
</protein>
<comment type="caution">
    <text evidence="2">The sequence shown here is derived from an EMBL/GenBank/DDBJ whole genome shotgun (WGS) entry which is preliminary data.</text>
</comment>
<accession>A0A9P8W486</accession>
<feature type="compositionally biased region" description="Gly residues" evidence="1">
    <location>
        <begin position="13"/>
        <end position="22"/>
    </location>
</feature>
<dbReference type="SUPFAM" id="SSF52833">
    <property type="entry name" value="Thioredoxin-like"/>
    <property type="match status" value="1"/>
</dbReference>
<keyword evidence="3" id="KW-1185">Reference proteome</keyword>
<dbReference type="PANTHER" id="PTHR42336">
    <property type="entry name" value="THIOREDOXIN DOMAIN-CONTAINING PROTEIN-RELATED"/>
    <property type="match status" value="1"/>
</dbReference>
<dbReference type="Pfam" id="PF13911">
    <property type="entry name" value="AhpC-TSA_2"/>
    <property type="match status" value="1"/>
</dbReference>
<evidence type="ECO:0000256" key="1">
    <source>
        <dbReference type="SAM" id="MobiDB-lite"/>
    </source>
</evidence>
<organism evidence="2 3">
    <name type="scientific">Thelonectria olida</name>
    <dbReference type="NCBI Taxonomy" id="1576542"/>
    <lineage>
        <taxon>Eukaryota</taxon>
        <taxon>Fungi</taxon>
        <taxon>Dikarya</taxon>
        <taxon>Ascomycota</taxon>
        <taxon>Pezizomycotina</taxon>
        <taxon>Sordariomycetes</taxon>
        <taxon>Hypocreomycetidae</taxon>
        <taxon>Hypocreales</taxon>
        <taxon>Nectriaceae</taxon>
        <taxon>Thelonectria</taxon>
    </lineage>
</organism>
<dbReference type="CDD" id="cd02970">
    <property type="entry name" value="PRX_like2"/>
    <property type="match status" value="1"/>
</dbReference>